<feature type="compositionally biased region" description="Low complexity" evidence="7">
    <location>
        <begin position="411"/>
        <end position="434"/>
    </location>
</feature>
<organism evidence="9 10">
    <name type="scientific">Tieghemostelium lacteum</name>
    <name type="common">Slime mold</name>
    <name type="synonym">Dictyostelium lacteum</name>
    <dbReference type="NCBI Taxonomy" id="361077"/>
    <lineage>
        <taxon>Eukaryota</taxon>
        <taxon>Amoebozoa</taxon>
        <taxon>Evosea</taxon>
        <taxon>Eumycetozoa</taxon>
        <taxon>Dictyostelia</taxon>
        <taxon>Dictyosteliales</taxon>
        <taxon>Raperosteliaceae</taxon>
        <taxon>Tieghemostelium</taxon>
    </lineage>
</organism>
<dbReference type="Proteomes" id="UP000076078">
    <property type="component" value="Unassembled WGS sequence"/>
</dbReference>
<dbReference type="EMBL" id="LODT01000034">
    <property type="protein sequence ID" value="KYQ91560.1"/>
    <property type="molecule type" value="Genomic_DNA"/>
</dbReference>
<feature type="transmembrane region" description="Helical" evidence="8">
    <location>
        <begin position="66"/>
        <end position="86"/>
    </location>
</feature>
<evidence type="ECO:0000256" key="1">
    <source>
        <dbReference type="ARBA" id="ARBA00004477"/>
    </source>
</evidence>
<proteinExistence type="predicted"/>
<name>A0A151ZC89_TIELA</name>
<evidence type="ECO:0000256" key="4">
    <source>
        <dbReference type="ARBA" id="ARBA00022989"/>
    </source>
</evidence>
<evidence type="ECO:0000256" key="6">
    <source>
        <dbReference type="ARBA" id="ARBA00023136"/>
    </source>
</evidence>
<dbReference type="InParanoid" id="A0A151ZC89"/>
<dbReference type="GO" id="GO:0006629">
    <property type="term" value="P:lipid metabolic process"/>
    <property type="evidence" value="ECO:0007669"/>
    <property type="project" value="UniProtKB-KW"/>
</dbReference>
<feature type="region of interest" description="Disordered" evidence="7">
    <location>
        <begin position="300"/>
        <end position="331"/>
    </location>
</feature>
<dbReference type="InterPro" id="IPR009617">
    <property type="entry name" value="Seipin"/>
</dbReference>
<feature type="region of interest" description="Disordered" evidence="7">
    <location>
        <begin position="397"/>
        <end position="495"/>
    </location>
</feature>
<dbReference type="GO" id="GO:0005789">
    <property type="term" value="C:endoplasmic reticulum membrane"/>
    <property type="evidence" value="ECO:0007669"/>
    <property type="project" value="UniProtKB-SubCell"/>
</dbReference>
<evidence type="ECO:0000256" key="8">
    <source>
        <dbReference type="SAM" id="Phobius"/>
    </source>
</evidence>
<evidence type="ECO:0000256" key="3">
    <source>
        <dbReference type="ARBA" id="ARBA00022824"/>
    </source>
</evidence>
<feature type="compositionally biased region" description="Low complexity" evidence="7">
    <location>
        <begin position="443"/>
        <end position="475"/>
    </location>
</feature>
<feature type="compositionally biased region" description="Polar residues" evidence="7">
    <location>
        <begin position="476"/>
        <end position="489"/>
    </location>
</feature>
<sequence>MESIISRSIKTCLEFGFKIVSFWVRLWLIPLNSVLDWFYERVYPVFSPILHYLFDNRSKILKISLYSILLVAFAFVLSLFSFYLVYSCKVPKVTTESALYFDYSNTKKHQVSASADLNAELQKNKLYNIYLELELPESPKNIDMGMFMVCMVINNNDKWSPNRIHSNCKPAMLKYTSPQLKNVKNFVNMVPFIFGFYEEKQYIHLPMIENLLSTRYYHTISIEVTIMNSDIQIYSSSLKIMANLSGIEYYLYYYPSLSFIIGVGCLFIFWLTTIAFTFVAVYLYRYFKTHDMEIVSQEHIEEDHEEQEDIHQEELPIGEEEPLPSSSKKSWDVDNSEFLKNRFSSFAHVNNNNNVNSNNNNNNTNATEKDTLTELLKQELKKYQTEQKNLKMETSSLANVDDNSFEKDKLQQQTTTITNNTNNNNLSSESEILEPQPIMDDLSSSTSSTISNFTPINTTSDSDSDDNNNNNNDTTMSLSQLDNNDSISNLIRKRK</sequence>
<dbReference type="STRING" id="361077.A0A151ZC89"/>
<evidence type="ECO:0000256" key="7">
    <source>
        <dbReference type="SAM" id="MobiDB-lite"/>
    </source>
</evidence>
<accession>A0A151ZC89</accession>
<dbReference type="CDD" id="cd23995">
    <property type="entry name" value="Seipin_BSCL2_like"/>
    <property type="match status" value="1"/>
</dbReference>
<dbReference type="Pfam" id="PF06775">
    <property type="entry name" value="Seipin"/>
    <property type="match status" value="1"/>
</dbReference>
<keyword evidence="3" id="KW-0256">Endoplasmic reticulum</keyword>
<evidence type="ECO:0000313" key="10">
    <source>
        <dbReference type="Proteomes" id="UP000076078"/>
    </source>
</evidence>
<evidence type="ECO:0000313" key="9">
    <source>
        <dbReference type="EMBL" id="KYQ91560.1"/>
    </source>
</evidence>
<dbReference type="AlphaFoldDB" id="A0A151ZC89"/>
<keyword evidence="5" id="KW-0443">Lipid metabolism</keyword>
<comment type="caution">
    <text evidence="9">The sequence shown here is derived from an EMBL/GenBank/DDBJ whole genome shotgun (WGS) entry which is preliminary data.</text>
</comment>
<protein>
    <submittedName>
        <fullName evidence="9">EGF-like domain-containing protein</fullName>
    </submittedName>
</protein>
<keyword evidence="2 8" id="KW-0812">Transmembrane</keyword>
<dbReference type="PANTHER" id="PTHR21212:SF0">
    <property type="entry name" value="SEIPIN"/>
    <property type="match status" value="1"/>
</dbReference>
<dbReference type="OMA" id="YHTISIE"/>
<evidence type="ECO:0000256" key="2">
    <source>
        <dbReference type="ARBA" id="ARBA00022692"/>
    </source>
</evidence>
<dbReference type="PANTHER" id="PTHR21212">
    <property type="entry name" value="BERNARDINELLI-SEIP CONGENITAL LIPODYSTROPHY 2 HOMOLOG BSCL2 PROTEIN"/>
    <property type="match status" value="1"/>
</dbReference>
<evidence type="ECO:0000256" key="5">
    <source>
        <dbReference type="ARBA" id="ARBA00023098"/>
    </source>
</evidence>
<keyword evidence="10" id="KW-1185">Reference proteome</keyword>
<dbReference type="OrthoDB" id="3990054at2759"/>
<keyword evidence="6 8" id="KW-0472">Membrane</keyword>
<reference evidence="9 10" key="1">
    <citation type="submission" date="2015-12" db="EMBL/GenBank/DDBJ databases">
        <title>Dictyostelia acquired genes for synthesis and detection of signals that induce cell-type specialization by lateral gene transfer from prokaryotes.</title>
        <authorList>
            <person name="Gloeckner G."/>
            <person name="Schaap P."/>
        </authorList>
    </citation>
    <scope>NUCLEOTIDE SEQUENCE [LARGE SCALE GENOMIC DNA]</scope>
    <source>
        <strain evidence="9 10">TK</strain>
    </source>
</reference>
<gene>
    <name evidence="9" type="ORF">DLAC_07327</name>
</gene>
<feature type="transmembrane region" description="Helical" evidence="8">
    <location>
        <begin position="251"/>
        <end position="284"/>
    </location>
</feature>
<comment type="subcellular location">
    <subcellularLocation>
        <location evidence="1">Endoplasmic reticulum membrane</location>
        <topology evidence="1">Multi-pass membrane protein</topology>
    </subcellularLocation>
</comment>
<dbReference type="GO" id="GO:0140042">
    <property type="term" value="P:lipid droplet formation"/>
    <property type="evidence" value="ECO:0007669"/>
    <property type="project" value="UniProtKB-ARBA"/>
</dbReference>
<keyword evidence="4 8" id="KW-1133">Transmembrane helix</keyword>